<proteinExistence type="predicted"/>
<feature type="transmembrane region" description="Helical" evidence="1">
    <location>
        <begin position="62"/>
        <end position="85"/>
    </location>
</feature>
<protein>
    <submittedName>
        <fullName evidence="3">YcxB family protein</fullName>
    </submittedName>
</protein>
<evidence type="ECO:0000313" key="4">
    <source>
        <dbReference type="Proteomes" id="UP001596413"/>
    </source>
</evidence>
<dbReference type="InterPro" id="IPR025588">
    <property type="entry name" value="YcxB-like_C"/>
</dbReference>
<feature type="transmembrane region" description="Helical" evidence="1">
    <location>
        <begin position="38"/>
        <end position="56"/>
    </location>
</feature>
<keyword evidence="1" id="KW-1133">Transmembrane helix</keyword>
<organism evidence="3 4">
    <name type="scientific">Streptomyces polyrhachis</name>
    <dbReference type="NCBI Taxonomy" id="1282885"/>
    <lineage>
        <taxon>Bacteria</taxon>
        <taxon>Bacillati</taxon>
        <taxon>Actinomycetota</taxon>
        <taxon>Actinomycetes</taxon>
        <taxon>Kitasatosporales</taxon>
        <taxon>Streptomycetaceae</taxon>
        <taxon>Streptomyces</taxon>
    </lineage>
</organism>
<dbReference type="Proteomes" id="UP001596413">
    <property type="component" value="Unassembled WGS sequence"/>
</dbReference>
<dbReference type="EMBL" id="JBHSZO010000057">
    <property type="protein sequence ID" value="MFC7221273.1"/>
    <property type="molecule type" value="Genomic_DNA"/>
</dbReference>
<keyword evidence="4" id="KW-1185">Reference proteome</keyword>
<comment type="caution">
    <text evidence="3">The sequence shown here is derived from an EMBL/GenBank/DDBJ whole genome shotgun (WGS) entry which is preliminary data.</text>
</comment>
<accession>A0ABW2GKJ6</accession>
<gene>
    <name evidence="3" type="ORF">ACFQLX_24370</name>
</gene>
<name>A0ABW2GKJ6_9ACTN</name>
<evidence type="ECO:0000256" key="1">
    <source>
        <dbReference type="SAM" id="Phobius"/>
    </source>
</evidence>
<feature type="domain" description="YcxB-like C-terminal" evidence="2">
    <location>
        <begin position="105"/>
        <end position="167"/>
    </location>
</feature>
<dbReference type="Pfam" id="PF14317">
    <property type="entry name" value="YcxB"/>
    <property type="match status" value="1"/>
</dbReference>
<evidence type="ECO:0000259" key="2">
    <source>
        <dbReference type="Pfam" id="PF14317"/>
    </source>
</evidence>
<evidence type="ECO:0000313" key="3">
    <source>
        <dbReference type="EMBL" id="MFC7221273.1"/>
    </source>
</evidence>
<keyword evidence="1" id="KW-0472">Membrane</keyword>
<dbReference type="RefSeq" id="WP_386418520.1">
    <property type="nucleotide sequence ID" value="NZ_JBHSZO010000057.1"/>
</dbReference>
<reference evidence="4" key="1">
    <citation type="journal article" date="2019" name="Int. J. Syst. Evol. Microbiol.">
        <title>The Global Catalogue of Microorganisms (GCM) 10K type strain sequencing project: providing services to taxonomists for standard genome sequencing and annotation.</title>
        <authorList>
            <consortium name="The Broad Institute Genomics Platform"/>
            <consortium name="The Broad Institute Genome Sequencing Center for Infectious Disease"/>
            <person name="Wu L."/>
            <person name="Ma J."/>
        </authorList>
    </citation>
    <scope>NUCLEOTIDE SEQUENCE [LARGE SCALE GENOMIC DNA]</scope>
    <source>
        <strain evidence="4">CGMCC 1.13681</strain>
    </source>
</reference>
<keyword evidence="1" id="KW-0812">Transmembrane</keyword>
<sequence>MRESTAVELAYIPTAADAVGAIRARARVTRLGRLTRRTYLACTLVMLPTLAVHLTVPDDPDPVLTALSLVLLLLCPTMHFLPPYLQGKQIYRMVAEQGEFRTVVDDTGMRMVSRDSETTYHWPMIGRYTETETLFVLLTPDKHGVGIVILPKRGATGPADLTRLRTTLDRNTARA</sequence>